<evidence type="ECO:0000259" key="1">
    <source>
        <dbReference type="PROSITE" id="PS50011"/>
    </source>
</evidence>
<keyword evidence="3" id="KW-1185">Reference proteome</keyword>
<evidence type="ECO:0000313" key="3">
    <source>
        <dbReference type="Proteomes" id="UP001470230"/>
    </source>
</evidence>
<name>A0ABR2JPG4_9EUKA</name>
<dbReference type="InterPro" id="IPR001245">
    <property type="entry name" value="Ser-Thr/Tyr_kinase_cat_dom"/>
</dbReference>
<dbReference type="PROSITE" id="PS50011">
    <property type="entry name" value="PROTEIN_KINASE_DOM"/>
    <property type="match status" value="1"/>
</dbReference>
<dbReference type="EMBL" id="JAPFFF010000010">
    <property type="protein sequence ID" value="KAK8880630.1"/>
    <property type="molecule type" value="Genomic_DNA"/>
</dbReference>
<dbReference type="PIRSF" id="PIRSF000654">
    <property type="entry name" value="Integrin-linked_kinase"/>
    <property type="match status" value="1"/>
</dbReference>
<evidence type="ECO:0000313" key="2">
    <source>
        <dbReference type="EMBL" id="KAK8880630.1"/>
    </source>
</evidence>
<sequence>MNIQSLFIELDDYELNKTKIGKGTFGYIRTALNKKDGKQYVVRIYDFLDYSKAAQQASIIQEALIYNTLNHPAIEKLCGINLHSFDDPNALKPTFISEYYPKGSLNNILSAERQSMADIEWNYTKKLINLLGISHGMSYMHSKNIVHRNLKPSNILVDDHLYPIISDFRLVELCSKEEEMDEIMGTPLYMAPEIVKNEKYGPSVDVFSFSILAYEIVTGNEPYKEDGKFPRHFEFIRNVIAGERPTFSDEIKKPMKDLISKCWSEDPDERPSFSEIFDKISADYKSFAHESIDEDEIENYIDMLKSSEQSSG</sequence>
<organism evidence="2 3">
    <name type="scientific">Tritrichomonas musculus</name>
    <dbReference type="NCBI Taxonomy" id="1915356"/>
    <lineage>
        <taxon>Eukaryota</taxon>
        <taxon>Metamonada</taxon>
        <taxon>Parabasalia</taxon>
        <taxon>Tritrichomonadida</taxon>
        <taxon>Tritrichomonadidae</taxon>
        <taxon>Tritrichomonas</taxon>
    </lineage>
</organism>
<accession>A0ABR2JPG4</accession>
<dbReference type="PANTHER" id="PTHR44329:SF214">
    <property type="entry name" value="PROTEIN KINASE DOMAIN-CONTAINING PROTEIN"/>
    <property type="match status" value="1"/>
</dbReference>
<dbReference type="PRINTS" id="PR00109">
    <property type="entry name" value="TYRKINASE"/>
</dbReference>
<dbReference type="InterPro" id="IPR011009">
    <property type="entry name" value="Kinase-like_dom_sf"/>
</dbReference>
<dbReference type="SUPFAM" id="SSF56112">
    <property type="entry name" value="Protein kinase-like (PK-like)"/>
    <property type="match status" value="1"/>
</dbReference>
<dbReference type="PANTHER" id="PTHR44329">
    <property type="entry name" value="SERINE/THREONINE-PROTEIN KINASE TNNI3K-RELATED"/>
    <property type="match status" value="1"/>
</dbReference>
<dbReference type="Gene3D" id="1.10.510.10">
    <property type="entry name" value="Transferase(Phosphotransferase) domain 1"/>
    <property type="match status" value="1"/>
</dbReference>
<dbReference type="InterPro" id="IPR051681">
    <property type="entry name" value="Ser/Thr_Kinases-Pseudokinases"/>
</dbReference>
<gene>
    <name evidence="2" type="ORF">M9Y10_003313</name>
</gene>
<proteinExistence type="predicted"/>
<comment type="caution">
    <text evidence="2">The sequence shown here is derived from an EMBL/GenBank/DDBJ whole genome shotgun (WGS) entry which is preliminary data.</text>
</comment>
<dbReference type="Proteomes" id="UP001470230">
    <property type="component" value="Unassembled WGS sequence"/>
</dbReference>
<protein>
    <recommendedName>
        <fullName evidence="1">Protein kinase domain-containing protein</fullName>
    </recommendedName>
</protein>
<dbReference type="InterPro" id="IPR000719">
    <property type="entry name" value="Prot_kinase_dom"/>
</dbReference>
<reference evidence="2 3" key="1">
    <citation type="submission" date="2024-04" db="EMBL/GenBank/DDBJ databases">
        <title>Tritrichomonas musculus Genome.</title>
        <authorList>
            <person name="Alves-Ferreira E."/>
            <person name="Grigg M."/>
            <person name="Lorenzi H."/>
            <person name="Galac M."/>
        </authorList>
    </citation>
    <scope>NUCLEOTIDE SEQUENCE [LARGE SCALE GENOMIC DNA]</scope>
    <source>
        <strain evidence="2 3">EAF2021</strain>
    </source>
</reference>
<feature type="domain" description="Protein kinase" evidence="1">
    <location>
        <begin position="14"/>
        <end position="292"/>
    </location>
</feature>
<dbReference type="Pfam" id="PF00069">
    <property type="entry name" value="Pkinase"/>
    <property type="match status" value="1"/>
</dbReference>